<evidence type="ECO:0000313" key="2">
    <source>
        <dbReference type="EMBL" id="SUZ82817.1"/>
    </source>
</evidence>
<feature type="transmembrane region" description="Helical" evidence="1">
    <location>
        <begin position="301"/>
        <end position="332"/>
    </location>
</feature>
<feature type="transmembrane region" description="Helical" evidence="1">
    <location>
        <begin position="377"/>
        <end position="404"/>
    </location>
</feature>
<dbReference type="Gene3D" id="1.20.1250.20">
    <property type="entry name" value="MFS general substrate transporter like domains"/>
    <property type="match status" value="1"/>
</dbReference>
<evidence type="ECO:0000256" key="1">
    <source>
        <dbReference type="SAM" id="Phobius"/>
    </source>
</evidence>
<dbReference type="PANTHER" id="PTHR43596:SF1">
    <property type="entry name" value="ADP,ATP CARRIER PROTEIN"/>
    <property type="match status" value="1"/>
</dbReference>
<gene>
    <name evidence="2" type="ORF">METZ01_LOCUS35671</name>
</gene>
<keyword evidence="1" id="KW-1133">Transmembrane helix</keyword>
<dbReference type="AlphaFoldDB" id="A0A381QYS6"/>
<feature type="transmembrane region" description="Helical" evidence="1">
    <location>
        <begin position="179"/>
        <end position="199"/>
    </location>
</feature>
<protein>
    <recommendedName>
        <fullName evidence="3">Major facilitator superfamily (MFS) profile domain-containing protein</fullName>
    </recommendedName>
</protein>
<feature type="transmembrane region" description="Helical" evidence="1">
    <location>
        <begin position="21"/>
        <end position="41"/>
    </location>
</feature>
<dbReference type="CDD" id="cd06174">
    <property type="entry name" value="MFS"/>
    <property type="match status" value="1"/>
</dbReference>
<feature type="transmembrane region" description="Helical" evidence="1">
    <location>
        <begin position="118"/>
        <end position="138"/>
    </location>
</feature>
<dbReference type="Pfam" id="PF07690">
    <property type="entry name" value="MFS_1"/>
    <property type="match status" value="1"/>
</dbReference>
<dbReference type="EMBL" id="UINC01001524">
    <property type="protein sequence ID" value="SUZ82817.1"/>
    <property type="molecule type" value="Genomic_DNA"/>
</dbReference>
<proteinExistence type="predicted"/>
<keyword evidence="1" id="KW-0472">Membrane</keyword>
<name>A0A381QYS6_9ZZZZ</name>
<dbReference type="InterPro" id="IPR011701">
    <property type="entry name" value="MFS"/>
</dbReference>
<dbReference type="InterPro" id="IPR036259">
    <property type="entry name" value="MFS_trans_sf"/>
</dbReference>
<feature type="transmembrane region" description="Helical" evidence="1">
    <location>
        <begin position="61"/>
        <end position="80"/>
    </location>
</feature>
<keyword evidence="1" id="KW-0812">Transmembrane</keyword>
<dbReference type="SUPFAM" id="SSF103473">
    <property type="entry name" value="MFS general substrate transporter"/>
    <property type="match status" value="1"/>
</dbReference>
<reference evidence="2" key="1">
    <citation type="submission" date="2018-05" db="EMBL/GenBank/DDBJ databases">
        <authorList>
            <person name="Lanie J.A."/>
            <person name="Ng W.-L."/>
            <person name="Kazmierczak K.M."/>
            <person name="Andrzejewski T.M."/>
            <person name="Davidsen T.M."/>
            <person name="Wayne K.J."/>
            <person name="Tettelin H."/>
            <person name="Glass J.I."/>
            <person name="Rusch D."/>
            <person name="Podicherti R."/>
            <person name="Tsui H.-C.T."/>
            <person name="Winkler M.E."/>
        </authorList>
    </citation>
    <scope>NUCLEOTIDE SEQUENCE</scope>
</reference>
<organism evidence="2">
    <name type="scientific">marine metagenome</name>
    <dbReference type="NCBI Taxonomy" id="408172"/>
    <lineage>
        <taxon>unclassified sequences</taxon>
        <taxon>metagenomes</taxon>
        <taxon>ecological metagenomes</taxon>
    </lineage>
</organism>
<sequence length="430" mass="48235">MQKNWLSRIIKKATKIEPQELKATLLSFSFIFLLMLAYNILKPVRDAMAPEWTDVEVAWLWTLNFLFSVIAVSLYGLAVSKLKLKNVIPGVYAFFAMSFLIFYIFLDFSSDDILVNKAFYVWLSLFSLFHISVFWSLMSDLFSKVQASRLFAFISSGASVGTIFGATFTLMLADNLGTLNLMLVASVILLLIVPLISYLKHSISEDGKHLNQEVTIGTNPFAGFIKFINNPYLLGIALFIFLYTFIGSFAYFEIKNLMMENDRITNTEIWAAINLTVNSISIVTAMFVTSRITQYLGMGKTLFLVPFLVSIGLMVVFVNPILATIIITWVLLKAGNYSITRPGREMLYTSVGREDRFKTKQVIDIVVYRGGDVFSGWMFAFLTATLGLGMGVIAIIGTIVALFWGYVGLRLGKRHDTTAPITQDSIKITS</sequence>
<feature type="transmembrane region" description="Helical" evidence="1">
    <location>
        <begin position="269"/>
        <end position="289"/>
    </location>
</feature>
<accession>A0A381QYS6</accession>
<feature type="transmembrane region" description="Helical" evidence="1">
    <location>
        <begin position="87"/>
        <end position="106"/>
    </location>
</feature>
<feature type="transmembrane region" description="Helical" evidence="1">
    <location>
        <begin position="232"/>
        <end position="254"/>
    </location>
</feature>
<evidence type="ECO:0008006" key="3">
    <source>
        <dbReference type="Google" id="ProtNLM"/>
    </source>
</evidence>
<feature type="transmembrane region" description="Helical" evidence="1">
    <location>
        <begin position="150"/>
        <end position="173"/>
    </location>
</feature>
<dbReference type="GO" id="GO:0022857">
    <property type="term" value="F:transmembrane transporter activity"/>
    <property type="evidence" value="ECO:0007669"/>
    <property type="project" value="InterPro"/>
</dbReference>
<dbReference type="PANTHER" id="PTHR43596">
    <property type="entry name" value="ADP,ATP CARRIER PROTEIN"/>
    <property type="match status" value="1"/>
</dbReference>